<dbReference type="Proteomes" id="UP001310290">
    <property type="component" value="Unassembled WGS sequence"/>
</dbReference>
<protein>
    <submittedName>
        <fullName evidence="2">Endo-1,4-beta-xylanase</fullName>
    </submittedName>
</protein>
<organism evidence="2 3">
    <name type="scientific">Streptomyces bottropensis</name>
    <dbReference type="NCBI Taxonomy" id="42235"/>
    <lineage>
        <taxon>Bacteria</taxon>
        <taxon>Bacillati</taxon>
        <taxon>Actinomycetota</taxon>
        <taxon>Actinomycetes</taxon>
        <taxon>Kitasatosporales</taxon>
        <taxon>Streptomycetaceae</taxon>
        <taxon>Streptomyces</taxon>
    </lineage>
</organism>
<feature type="compositionally biased region" description="Polar residues" evidence="1">
    <location>
        <begin position="39"/>
        <end position="48"/>
    </location>
</feature>
<keyword evidence="3" id="KW-1185">Reference proteome</keyword>
<evidence type="ECO:0000256" key="1">
    <source>
        <dbReference type="SAM" id="MobiDB-lite"/>
    </source>
</evidence>
<reference evidence="2" key="1">
    <citation type="submission" date="2023-04" db="EMBL/GenBank/DDBJ databases">
        <title>Genomic diversity of scab-causing Streptomyces spp. in the province of Quebec, Canada.</title>
        <authorList>
            <person name="Biessy A."/>
            <person name="Cadieux M."/>
            <person name="Ciotola M."/>
            <person name="Filion M."/>
        </authorList>
    </citation>
    <scope>NUCLEOTIDE SEQUENCE</scope>
    <source>
        <strain evidence="2">B21-115</strain>
    </source>
</reference>
<dbReference type="EMBL" id="JARULZ010000002">
    <property type="protein sequence ID" value="MEH0637358.1"/>
    <property type="molecule type" value="Genomic_DNA"/>
</dbReference>
<proteinExistence type="predicted"/>
<dbReference type="InterPro" id="IPR035992">
    <property type="entry name" value="Ricin_B-like_lectins"/>
</dbReference>
<dbReference type="SUPFAM" id="SSF50370">
    <property type="entry name" value="Ricin B-like lectins"/>
    <property type="match status" value="1"/>
</dbReference>
<dbReference type="RefSeq" id="WP_334660308.1">
    <property type="nucleotide sequence ID" value="NZ_JARULZ010000002.1"/>
</dbReference>
<feature type="region of interest" description="Disordered" evidence="1">
    <location>
        <begin position="38"/>
        <end position="60"/>
    </location>
</feature>
<gene>
    <name evidence="2" type="ORF">QBA35_29215</name>
</gene>
<accession>A0ABU8AUG6</accession>
<sequence length="60" mass="6600">MLLEIRGEREIFLHNEMPPPPSGGPIVGADSRRCLDVPNASQTHSTRAQLRDFSGGTKQQ</sequence>
<comment type="caution">
    <text evidence="2">The sequence shown here is derived from an EMBL/GenBank/DDBJ whole genome shotgun (WGS) entry which is preliminary data.</text>
</comment>
<name>A0ABU8AUG6_9ACTN</name>
<evidence type="ECO:0000313" key="2">
    <source>
        <dbReference type="EMBL" id="MEH0637358.1"/>
    </source>
</evidence>
<evidence type="ECO:0000313" key="3">
    <source>
        <dbReference type="Proteomes" id="UP001310290"/>
    </source>
</evidence>